<dbReference type="AlphaFoldDB" id="A0AAN6MFT2"/>
<evidence type="ECO:0000259" key="4">
    <source>
        <dbReference type="Pfam" id="PF00732"/>
    </source>
</evidence>
<dbReference type="Proteomes" id="UP001303889">
    <property type="component" value="Unassembled WGS sequence"/>
</dbReference>
<sequence length="576" mass="61921">MAAFRNLLLVGTWIWPAATQSVLHDPATAAASYDYVIAGGGLTGLVVASRLTEDPKTSVLVIEYGDLAADSWNISMPYYANFLQDASLMFATPSVPQRGLWNRVFNLPLVATVGGGSTVNGMAYVRGARVDYNTWEGLGNRGWGWDGISQSSTLNVPSREVVQQLGYTFDRSIFGHGPAQAALAPWQWPDAWTDDLGYPTRNDGNMNGELLGLTWSAPISADGNLTRCSARKGYYDPIRNRPNLQLLVNSYVAKVQIRESTAKGVEVFSRDDRSKKTSISAKKELSGIRPRDLLERLGIPVIEDLPGVGANFMDHPTMRGLSFRFNNANPSEYMANHTGPLTAAHGNSWLCTSLHNLTAAAPALITSLITSLNGRAYLPAQYANKPTLLAGYAAQLSLLTRVLVAGTNWSGGVPGIGVTMQKPLSRGTVLINSTDPHPGLSPPLVDFNALTHPFDARVAVLALKLVRTLLLTTPSMDPLQVEELAPGPSVQADSDIEAVLRTSLLNPTNAHPCGTAGMTPRELGGVVDDQLRVYGVERLRVVDASVLPVIVAANLQVTMYAVAEKAADLIKGRMPK</sequence>
<dbReference type="Pfam" id="PF05199">
    <property type="entry name" value="GMC_oxred_C"/>
    <property type="match status" value="1"/>
</dbReference>
<dbReference type="EMBL" id="MU855720">
    <property type="protein sequence ID" value="KAK3899955.1"/>
    <property type="molecule type" value="Genomic_DNA"/>
</dbReference>
<dbReference type="Gene3D" id="3.30.560.10">
    <property type="entry name" value="Glucose Oxidase, domain 3"/>
    <property type="match status" value="1"/>
</dbReference>
<dbReference type="InterPro" id="IPR000172">
    <property type="entry name" value="GMC_OxRdtase_N"/>
</dbReference>
<dbReference type="InterPro" id="IPR012132">
    <property type="entry name" value="GMC_OxRdtase"/>
</dbReference>
<comment type="similarity">
    <text evidence="1">Belongs to the GMC oxidoreductase family.</text>
</comment>
<gene>
    <name evidence="6" type="ORF">C8A05DRAFT_46095</name>
</gene>
<evidence type="ECO:0000313" key="7">
    <source>
        <dbReference type="Proteomes" id="UP001303889"/>
    </source>
</evidence>
<keyword evidence="2" id="KW-0274">FAD</keyword>
<keyword evidence="7" id="KW-1185">Reference proteome</keyword>
<feature type="signal peptide" evidence="3">
    <location>
        <begin position="1"/>
        <end position="19"/>
    </location>
</feature>
<keyword evidence="3" id="KW-0732">Signal</keyword>
<feature type="chain" id="PRO_5042914901" evidence="3">
    <location>
        <begin position="20"/>
        <end position="576"/>
    </location>
</feature>
<dbReference type="Pfam" id="PF00732">
    <property type="entry name" value="GMC_oxred_N"/>
    <property type="match status" value="1"/>
</dbReference>
<feature type="domain" description="Glucose-methanol-choline oxidoreductase C-terminal" evidence="5">
    <location>
        <begin position="423"/>
        <end position="563"/>
    </location>
</feature>
<dbReference type="GO" id="GO:0050660">
    <property type="term" value="F:flavin adenine dinucleotide binding"/>
    <property type="evidence" value="ECO:0007669"/>
    <property type="project" value="InterPro"/>
</dbReference>
<comment type="cofactor">
    <cofactor evidence="2">
        <name>FAD</name>
        <dbReference type="ChEBI" id="CHEBI:57692"/>
    </cofactor>
</comment>
<comment type="caution">
    <text evidence="6">The sequence shown here is derived from an EMBL/GenBank/DDBJ whole genome shotgun (WGS) entry which is preliminary data.</text>
</comment>
<feature type="binding site" evidence="2">
    <location>
        <position position="252"/>
    </location>
    <ligand>
        <name>FAD</name>
        <dbReference type="ChEBI" id="CHEBI:57692"/>
    </ligand>
</feature>
<dbReference type="GO" id="GO:0016614">
    <property type="term" value="F:oxidoreductase activity, acting on CH-OH group of donors"/>
    <property type="evidence" value="ECO:0007669"/>
    <property type="project" value="InterPro"/>
</dbReference>
<protein>
    <submittedName>
        <fullName evidence="6">Oxygen-dependent choline dehydrogenase</fullName>
    </submittedName>
</protein>
<accession>A0AAN6MFT2</accession>
<dbReference type="InterPro" id="IPR036188">
    <property type="entry name" value="FAD/NAD-bd_sf"/>
</dbReference>
<dbReference type="PANTHER" id="PTHR11552">
    <property type="entry name" value="GLUCOSE-METHANOL-CHOLINE GMC OXIDOREDUCTASE"/>
    <property type="match status" value="1"/>
</dbReference>
<dbReference type="PANTHER" id="PTHR11552:SF115">
    <property type="entry name" value="DEHYDROGENASE XPTC-RELATED"/>
    <property type="match status" value="1"/>
</dbReference>
<dbReference type="Gene3D" id="3.50.50.60">
    <property type="entry name" value="FAD/NAD(P)-binding domain"/>
    <property type="match status" value="1"/>
</dbReference>
<name>A0AAN6MFT2_9PEZI</name>
<dbReference type="InterPro" id="IPR007867">
    <property type="entry name" value="GMC_OxRtase_C"/>
</dbReference>
<dbReference type="GO" id="GO:0044550">
    <property type="term" value="P:secondary metabolite biosynthetic process"/>
    <property type="evidence" value="ECO:0007669"/>
    <property type="project" value="TreeGrafter"/>
</dbReference>
<proteinExistence type="inferred from homology"/>
<dbReference type="SUPFAM" id="SSF54373">
    <property type="entry name" value="FAD-linked reductases, C-terminal domain"/>
    <property type="match status" value="1"/>
</dbReference>
<reference evidence="6" key="2">
    <citation type="submission" date="2023-05" db="EMBL/GenBank/DDBJ databases">
        <authorList>
            <consortium name="Lawrence Berkeley National Laboratory"/>
            <person name="Steindorff A."/>
            <person name="Hensen N."/>
            <person name="Bonometti L."/>
            <person name="Westerberg I."/>
            <person name="Brannstrom I.O."/>
            <person name="Guillou S."/>
            <person name="Cros-Aarteil S."/>
            <person name="Calhoun S."/>
            <person name="Haridas S."/>
            <person name="Kuo A."/>
            <person name="Mondo S."/>
            <person name="Pangilinan J."/>
            <person name="Riley R."/>
            <person name="Labutti K."/>
            <person name="Andreopoulos B."/>
            <person name="Lipzen A."/>
            <person name="Chen C."/>
            <person name="Yanf M."/>
            <person name="Daum C."/>
            <person name="Ng V."/>
            <person name="Clum A."/>
            <person name="Ohm R."/>
            <person name="Martin F."/>
            <person name="Silar P."/>
            <person name="Natvig D."/>
            <person name="Lalanne C."/>
            <person name="Gautier V."/>
            <person name="Ament-Velasquez S.L."/>
            <person name="Kruys A."/>
            <person name="Hutchinson M.I."/>
            <person name="Powell A.J."/>
            <person name="Barry K."/>
            <person name="Miller A.N."/>
            <person name="Grigoriev I.V."/>
            <person name="Debuchy R."/>
            <person name="Gladieux P."/>
            <person name="Thoren M.H."/>
            <person name="Johannesson H."/>
        </authorList>
    </citation>
    <scope>NUCLEOTIDE SEQUENCE</scope>
    <source>
        <strain evidence="6">CBS 103.79</strain>
    </source>
</reference>
<evidence type="ECO:0000259" key="5">
    <source>
        <dbReference type="Pfam" id="PF05199"/>
    </source>
</evidence>
<keyword evidence="2" id="KW-0285">Flavoprotein</keyword>
<evidence type="ECO:0000256" key="1">
    <source>
        <dbReference type="ARBA" id="ARBA00010790"/>
    </source>
</evidence>
<organism evidence="6 7">
    <name type="scientific">Staphylotrichum tortipilum</name>
    <dbReference type="NCBI Taxonomy" id="2831512"/>
    <lineage>
        <taxon>Eukaryota</taxon>
        <taxon>Fungi</taxon>
        <taxon>Dikarya</taxon>
        <taxon>Ascomycota</taxon>
        <taxon>Pezizomycotina</taxon>
        <taxon>Sordariomycetes</taxon>
        <taxon>Sordariomycetidae</taxon>
        <taxon>Sordariales</taxon>
        <taxon>Chaetomiaceae</taxon>
        <taxon>Staphylotrichum</taxon>
    </lineage>
</organism>
<evidence type="ECO:0000256" key="3">
    <source>
        <dbReference type="SAM" id="SignalP"/>
    </source>
</evidence>
<evidence type="ECO:0000256" key="2">
    <source>
        <dbReference type="PIRSR" id="PIRSR000137-2"/>
    </source>
</evidence>
<feature type="domain" description="Glucose-methanol-choline oxidoreductase N-terminal" evidence="4">
    <location>
        <begin position="33"/>
        <end position="316"/>
    </location>
</feature>
<dbReference type="PIRSF" id="PIRSF000137">
    <property type="entry name" value="Alcohol_oxidase"/>
    <property type="match status" value="1"/>
</dbReference>
<dbReference type="SUPFAM" id="SSF51905">
    <property type="entry name" value="FAD/NAD(P)-binding domain"/>
    <property type="match status" value="1"/>
</dbReference>
<evidence type="ECO:0000313" key="6">
    <source>
        <dbReference type="EMBL" id="KAK3899955.1"/>
    </source>
</evidence>
<reference evidence="6" key="1">
    <citation type="journal article" date="2023" name="Mol. Phylogenet. Evol.">
        <title>Genome-scale phylogeny and comparative genomics of the fungal order Sordariales.</title>
        <authorList>
            <person name="Hensen N."/>
            <person name="Bonometti L."/>
            <person name="Westerberg I."/>
            <person name="Brannstrom I.O."/>
            <person name="Guillou S."/>
            <person name="Cros-Aarteil S."/>
            <person name="Calhoun S."/>
            <person name="Haridas S."/>
            <person name="Kuo A."/>
            <person name="Mondo S."/>
            <person name="Pangilinan J."/>
            <person name="Riley R."/>
            <person name="LaButti K."/>
            <person name="Andreopoulos B."/>
            <person name="Lipzen A."/>
            <person name="Chen C."/>
            <person name="Yan M."/>
            <person name="Daum C."/>
            <person name="Ng V."/>
            <person name="Clum A."/>
            <person name="Steindorff A."/>
            <person name="Ohm R.A."/>
            <person name="Martin F."/>
            <person name="Silar P."/>
            <person name="Natvig D.O."/>
            <person name="Lalanne C."/>
            <person name="Gautier V."/>
            <person name="Ament-Velasquez S.L."/>
            <person name="Kruys A."/>
            <person name="Hutchinson M.I."/>
            <person name="Powell A.J."/>
            <person name="Barry K."/>
            <person name="Miller A.N."/>
            <person name="Grigoriev I.V."/>
            <person name="Debuchy R."/>
            <person name="Gladieux P."/>
            <person name="Hiltunen Thoren M."/>
            <person name="Johannesson H."/>
        </authorList>
    </citation>
    <scope>NUCLEOTIDE SEQUENCE</scope>
    <source>
        <strain evidence="6">CBS 103.79</strain>
    </source>
</reference>